<evidence type="ECO:0000313" key="2">
    <source>
        <dbReference type="Proteomes" id="UP000431401"/>
    </source>
</evidence>
<dbReference type="PANTHER" id="PTHR38443">
    <property type="match status" value="1"/>
</dbReference>
<dbReference type="Gene3D" id="1.20.1170.10">
    <property type="match status" value="1"/>
</dbReference>
<dbReference type="NCBIfam" id="NF033928">
    <property type="entry name" value="alph_xenorhab_A"/>
    <property type="match status" value="1"/>
</dbReference>
<dbReference type="PANTHER" id="PTHR38443:SF2">
    <property type="entry name" value="NON-HEMOLYTIC ENTEROTOXIN LYTIC COMPONENT L1"/>
    <property type="match status" value="1"/>
</dbReference>
<dbReference type="Proteomes" id="UP000431401">
    <property type="component" value="Unassembled WGS sequence"/>
</dbReference>
<dbReference type="RefSeq" id="WP_194290954.1">
    <property type="nucleotide sequence ID" value="NZ_WEGI01000010.1"/>
</dbReference>
<protein>
    <submittedName>
        <fullName evidence="1">Uncharacterized protein</fullName>
    </submittedName>
</protein>
<gene>
    <name evidence="1" type="ORF">NRB56_47340</name>
</gene>
<proteinExistence type="predicted"/>
<accession>A0A7K0DTQ1</accession>
<dbReference type="InterPro" id="IPR008414">
    <property type="entry name" value="HBL"/>
</dbReference>
<dbReference type="CDD" id="cd22656">
    <property type="entry name" value="ClyA_Cry6Aa-like"/>
    <property type="match status" value="1"/>
</dbReference>
<dbReference type="AlphaFoldDB" id="A0A7K0DTQ1"/>
<reference evidence="1 2" key="1">
    <citation type="submission" date="2019-10" db="EMBL/GenBank/DDBJ databases">
        <title>Nocardia macrotermitis sp. nov. and Nocardia aurantia sp. nov., isolated from the gut of fungus growing-termite Macrotermes natalensis.</title>
        <authorList>
            <person name="Benndorf R."/>
            <person name="Schwitalla J."/>
            <person name="Martin K."/>
            <person name="De Beer W."/>
            <person name="Kaster A.-K."/>
            <person name="Vollmers J."/>
            <person name="Poulsen M."/>
            <person name="Beemelmanns C."/>
        </authorList>
    </citation>
    <scope>NUCLEOTIDE SEQUENCE [LARGE SCALE GENOMIC DNA]</scope>
    <source>
        <strain evidence="1 2">RB56</strain>
    </source>
</reference>
<sequence length="393" mass="42129">MTNFDIGPRGLAGASEQGRASFVLSRAEWISIQTYAKEASVLPTTQTEFRNSLGTGAPTDLSDFTKLINAYRAIHGNATRWQDAIYPAAISLASDIHEYGSTMPPVYYPAIKDLADSLVSKPNDQHAKAKLAAILDQLKREADSRVQKASDVGRQITEFAKNIESDKTTMLGVDGKSGLVAYYDEKYGATSKAAVDIANKLKKNRDALKAANERYNHDVVVAATTPTYAWLGPAGLVAAAVVAGIYGSDATAALREIDALKEKIKSLEADAAANVILMHAVWSAHNSSTVIGKDLASAMPVIQKIEGVWGAISNDLAAVRTLIDTNIEKVSPIIMDCGVDAAIRDWAAVADEADKFRVNAFVTEQPPTAVDQLTLEAWRLATLITPNEILVGV</sequence>
<evidence type="ECO:0000313" key="1">
    <source>
        <dbReference type="EMBL" id="MQY29145.1"/>
    </source>
</evidence>
<organism evidence="1 2">
    <name type="scientific">Nocardia aurantia</name>
    <dbReference type="NCBI Taxonomy" id="2585199"/>
    <lineage>
        <taxon>Bacteria</taxon>
        <taxon>Bacillati</taxon>
        <taxon>Actinomycetota</taxon>
        <taxon>Actinomycetes</taxon>
        <taxon>Mycobacteriales</taxon>
        <taxon>Nocardiaceae</taxon>
        <taxon>Nocardia</taxon>
    </lineage>
</organism>
<keyword evidence="2" id="KW-1185">Reference proteome</keyword>
<name>A0A7K0DTQ1_9NOCA</name>
<dbReference type="SUPFAM" id="SSF58100">
    <property type="entry name" value="Bacterial hemolysins"/>
    <property type="match status" value="1"/>
</dbReference>
<comment type="caution">
    <text evidence="1">The sequence shown here is derived from an EMBL/GenBank/DDBJ whole genome shotgun (WGS) entry which is preliminary data.</text>
</comment>
<dbReference type="GO" id="GO:0016020">
    <property type="term" value="C:membrane"/>
    <property type="evidence" value="ECO:0007669"/>
    <property type="project" value="InterPro"/>
</dbReference>
<dbReference type="InterPro" id="IPR052785">
    <property type="entry name" value="Enterotoxin_cmpnt"/>
</dbReference>
<dbReference type="EMBL" id="WEGI01000010">
    <property type="protein sequence ID" value="MQY29145.1"/>
    <property type="molecule type" value="Genomic_DNA"/>
</dbReference>
<dbReference type="Pfam" id="PF05791">
    <property type="entry name" value="Bacillus_HBL"/>
    <property type="match status" value="1"/>
</dbReference>